<feature type="signal peptide" evidence="1">
    <location>
        <begin position="1"/>
        <end position="23"/>
    </location>
</feature>
<dbReference type="KEGG" id="dho:Dia5BBH33_21740"/>
<accession>A0A8D4UWD0</accession>
<dbReference type="Proteomes" id="UP000320585">
    <property type="component" value="Chromosome"/>
</dbReference>
<keyword evidence="3" id="KW-1185">Reference proteome</keyword>
<keyword evidence="1" id="KW-0732">Signal</keyword>
<organism evidence="2 3">
    <name type="scientific">Dialister hominis</name>
    <dbReference type="NCBI Taxonomy" id="2582419"/>
    <lineage>
        <taxon>Bacteria</taxon>
        <taxon>Bacillati</taxon>
        <taxon>Bacillota</taxon>
        <taxon>Negativicutes</taxon>
        <taxon>Veillonellales</taxon>
        <taxon>Veillonellaceae</taxon>
        <taxon>Dialister</taxon>
    </lineage>
</organism>
<dbReference type="Gene3D" id="2.40.50.870">
    <property type="entry name" value="Protein of unknown function (DUF3299)"/>
    <property type="match status" value="1"/>
</dbReference>
<evidence type="ECO:0000313" key="2">
    <source>
        <dbReference type="EMBL" id="BBK26239.1"/>
    </source>
</evidence>
<protein>
    <recommendedName>
        <fullName evidence="4">DUF3299 domain-containing protein</fullName>
    </recommendedName>
</protein>
<dbReference type="AlphaFoldDB" id="A0A8D4UWD0"/>
<evidence type="ECO:0000313" key="3">
    <source>
        <dbReference type="Proteomes" id="UP000320585"/>
    </source>
</evidence>
<dbReference type="EMBL" id="AP019697">
    <property type="protein sequence ID" value="BBK26239.1"/>
    <property type="molecule type" value="Genomic_DNA"/>
</dbReference>
<evidence type="ECO:0008006" key="4">
    <source>
        <dbReference type="Google" id="ProtNLM"/>
    </source>
</evidence>
<reference evidence="3" key="1">
    <citation type="submission" date="2019-05" db="EMBL/GenBank/DDBJ databases">
        <title>Complete genome sequencing of Dialister sp. strain 5BBH33.</title>
        <authorList>
            <person name="Sakamoto M."/>
            <person name="Murakami T."/>
            <person name="Mori H."/>
        </authorList>
    </citation>
    <scope>NUCLEOTIDE SEQUENCE [LARGE SCALE GENOMIC DNA]</scope>
    <source>
        <strain evidence="3">5BBH33</strain>
    </source>
</reference>
<feature type="chain" id="PRO_5034569267" description="DUF3299 domain-containing protein" evidence="1">
    <location>
        <begin position="24"/>
        <end position="143"/>
    </location>
</feature>
<gene>
    <name evidence="2" type="ORF">Dia5BBH33_21740</name>
</gene>
<dbReference type="RefSeq" id="WP_022382741.1">
    <property type="nucleotide sequence ID" value="NZ_AP019697.1"/>
</dbReference>
<proteinExistence type="predicted"/>
<dbReference type="OrthoDB" id="2583024at2"/>
<sequence length="143" mass="15426">MRRLVLLLLTTLLALFSGWTARAENLDFSEIYSGYSAEGLTFSDKTQSLAGGEVTISGYMAPPLTPTIRFFVLTEVPMSVCPFCSSDADWPDNIIVVKVDDPVTALPYDSPITVSGTLEIGSETDPETGFVSQLRIHADSISG</sequence>
<evidence type="ECO:0000256" key="1">
    <source>
        <dbReference type="SAM" id="SignalP"/>
    </source>
</evidence>
<dbReference type="GeneID" id="92717361"/>
<name>A0A8D4UWD0_9FIRM</name>